<dbReference type="InterPro" id="IPR036882">
    <property type="entry name" value="Alba-like_dom_sf"/>
</dbReference>
<dbReference type="GO" id="GO:0005634">
    <property type="term" value="C:nucleus"/>
    <property type="evidence" value="ECO:0007669"/>
    <property type="project" value="TreeGrafter"/>
</dbReference>
<feature type="compositionally biased region" description="Basic and acidic residues" evidence="1">
    <location>
        <begin position="18"/>
        <end position="65"/>
    </location>
</feature>
<dbReference type="GO" id="GO:0003723">
    <property type="term" value="F:RNA binding"/>
    <property type="evidence" value="ECO:0007669"/>
    <property type="project" value="TreeGrafter"/>
</dbReference>
<evidence type="ECO:0000259" key="2">
    <source>
        <dbReference type="Pfam" id="PF01918"/>
    </source>
</evidence>
<dbReference type="PANTHER" id="PTHR31947">
    <property type="entry name" value="DNA/RNA-BINDING PROTEIN ALBA 3"/>
    <property type="match status" value="1"/>
</dbReference>
<dbReference type="InterPro" id="IPR014560">
    <property type="entry name" value="UCP030333_Alba"/>
</dbReference>
<protein>
    <recommendedName>
        <fullName evidence="2">DNA/RNA-binding protein Alba-like domain-containing protein</fullName>
    </recommendedName>
</protein>
<dbReference type="EnsemblPlants" id="Kaladp0062s0087.1.v1.1">
    <property type="protein sequence ID" value="Kaladp0062s0087.1.v1.1"/>
    <property type="gene ID" value="Kaladp0062s0087.v1.1"/>
</dbReference>
<organism evidence="3 4">
    <name type="scientific">Kalanchoe fedtschenkoi</name>
    <name type="common">Lavender scallops</name>
    <name type="synonym">South American air plant</name>
    <dbReference type="NCBI Taxonomy" id="63787"/>
    <lineage>
        <taxon>Eukaryota</taxon>
        <taxon>Viridiplantae</taxon>
        <taxon>Streptophyta</taxon>
        <taxon>Embryophyta</taxon>
        <taxon>Tracheophyta</taxon>
        <taxon>Spermatophyta</taxon>
        <taxon>Magnoliopsida</taxon>
        <taxon>eudicotyledons</taxon>
        <taxon>Gunneridae</taxon>
        <taxon>Pentapetalae</taxon>
        <taxon>Saxifragales</taxon>
        <taxon>Crassulaceae</taxon>
        <taxon>Kalanchoe</taxon>
    </lineage>
</organism>
<evidence type="ECO:0000256" key="1">
    <source>
        <dbReference type="SAM" id="MobiDB-lite"/>
    </source>
</evidence>
<reference evidence="3" key="1">
    <citation type="submission" date="2021-01" db="UniProtKB">
        <authorList>
            <consortium name="EnsemblPlants"/>
        </authorList>
    </citation>
    <scope>IDENTIFICATION</scope>
</reference>
<proteinExistence type="predicted"/>
<dbReference type="Gramene" id="Kaladp0062s0087.1.v1.1">
    <property type="protein sequence ID" value="Kaladp0062s0087.1.v1.1"/>
    <property type="gene ID" value="Kaladp0062s0087.v1.1"/>
</dbReference>
<dbReference type="InterPro" id="IPR002775">
    <property type="entry name" value="DNA/RNA-bd_Alba-like"/>
</dbReference>
<dbReference type="Proteomes" id="UP000594263">
    <property type="component" value="Unplaced"/>
</dbReference>
<evidence type="ECO:0000313" key="4">
    <source>
        <dbReference type="Proteomes" id="UP000594263"/>
    </source>
</evidence>
<keyword evidence="4" id="KW-1185">Reference proteome</keyword>
<dbReference type="Pfam" id="PF01918">
    <property type="entry name" value="Alba"/>
    <property type="match status" value="1"/>
</dbReference>
<feature type="compositionally biased region" description="Basic and acidic residues" evidence="1">
    <location>
        <begin position="260"/>
        <end position="276"/>
    </location>
</feature>
<feature type="region of interest" description="Disordered" evidence="1">
    <location>
        <begin position="214"/>
        <end position="285"/>
    </location>
</feature>
<sequence>MEKSEAIAVEKGGGDAGDVGRVEAIAVEKDGVTKMEKATTIPEKKDPIAADNNAVREKKEKEANKGGKKKAGAGDGQRKKKSSPKAVSGGDGGVVDQATLVVKTEGGAKECRLQVSNTKKPLFFYLKVAKRYIKQNNHVELSALGMAIPTVVTISEILKKDGRVTEKKIGTSTVTLKDEAKGRDIMKAKIEILLEKRKVASGVKGPSKIIETSESNGKLIEKKDQSETSGTLTEKKDKLNTNMKLTEGKESSVNNNGDLSVEKEACGGKVADKENTDVAPAVDGK</sequence>
<dbReference type="AlphaFoldDB" id="A0A7N0UE71"/>
<evidence type="ECO:0000313" key="3">
    <source>
        <dbReference type="EnsemblPlants" id="Kaladp0062s0087.1.v1.1"/>
    </source>
</evidence>
<dbReference type="Gene3D" id="3.30.110.20">
    <property type="entry name" value="Alba-like domain"/>
    <property type="match status" value="1"/>
</dbReference>
<name>A0A7N0UE71_KALFE</name>
<dbReference type="SUPFAM" id="SSF82704">
    <property type="entry name" value="AlbA-like"/>
    <property type="match status" value="1"/>
</dbReference>
<accession>A0A7N0UE71</accession>
<dbReference type="PANTHER" id="PTHR31947:SF36">
    <property type="entry name" value="DNA_RNA-BINDING PROTEIN ALBA-LIKE DOMAIN-CONTAINING PROTEIN"/>
    <property type="match status" value="1"/>
</dbReference>
<feature type="domain" description="DNA/RNA-binding protein Alba-like" evidence="2">
    <location>
        <begin position="115"/>
        <end position="165"/>
    </location>
</feature>
<feature type="region of interest" description="Disordered" evidence="1">
    <location>
        <begin position="1"/>
        <end position="91"/>
    </location>
</feature>